<dbReference type="AlphaFoldDB" id="A0A1I6M3L4"/>
<evidence type="ECO:0000256" key="1">
    <source>
        <dbReference type="SAM" id="MobiDB-lite"/>
    </source>
</evidence>
<evidence type="ECO:0000313" key="3">
    <source>
        <dbReference type="EMBL" id="SFS10317.1"/>
    </source>
</evidence>
<evidence type="ECO:0000313" key="4">
    <source>
        <dbReference type="Proteomes" id="UP000199024"/>
    </source>
</evidence>
<dbReference type="RefSeq" id="WP_089838524.1">
    <property type="nucleotide sequence ID" value="NZ_FOZL01000001.1"/>
</dbReference>
<proteinExistence type="predicted"/>
<feature type="region of interest" description="Disordered" evidence="1">
    <location>
        <begin position="116"/>
        <end position="135"/>
    </location>
</feature>
<feature type="signal peptide" evidence="2">
    <location>
        <begin position="1"/>
        <end position="22"/>
    </location>
</feature>
<name>A0A1I6M3L4_9BACT</name>
<evidence type="ECO:0008006" key="5">
    <source>
        <dbReference type="Google" id="ProtNLM"/>
    </source>
</evidence>
<keyword evidence="4" id="KW-1185">Reference proteome</keyword>
<keyword evidence="2" id="KW-0732">Signal</keyword>
<dbReference type="EMBL" id="FOZL01000001">
    <property type="protein sequence ID" value="SFS10317.1"/>
    <property type="molecule type" value="Genomic_DNA"/>
</dbReference>
<feature type="chain" id="PRO_5011619259" description="Protein refolding chaperone Spy/CpxP family" evidence="2">
    <location>
        <begin position="23"/>
        <end position="135"/>
    </location>
</feature>
<accession>A0A1I6M3L4</accession>
<organism evidence="3 4">
    <name type="scientific">Granulicella pectinivorans</name>
    <dbReference type="NCBI Taxonomy" id="474950"/>
    <lineage>
        <taxon>Bacteria</taxon>
        <taxon>Pseudomonadati</taxon>
        <taxon>Acidobacteriota</taxon>
        <taxon>Terriglobia</taxon>
        <taxon>Terriglobales</taxon>
        <taxon>Acidobacteriaceae</taxon>
        <taxon>Granulicella</taxon>
    </lineage>
</organism>
<feature type="compositionally biased region" description="Low complexity" evidence="1">
    <location>
        <begin position="25"/>
        <end position="37"/>
    </location>
</feature>
<dbReference type="OrthoDB" id="123229at2"/>
<sequence>MNRTYLPSALALIVLSGSLAFAQAPQQAPADTPQAAPMHRQHKPNPHREAAMLTKKLNLTPDQTAKLEPILADRDQKIAALKQNTSLSQADFRAQMKSIHKDTKIQLEGVLTPDQQAQMKAMRHHRNEAPPAPGL</sequence>
<reference evidence="3 4" key="1">
    <citation type="submission" date="2016-10" db="EMBL/GenBank/DDBJ databases">
        <authorList>
            <person name="de Groot N.N."/>
        </authorList>
    </citation>
    <scope>NUCLEOTIDE SEQUENCE [LARGE SCALE GENOMIC DNA]</scope>
    <source>
        <strain evidence="3 4">DSM 21001</strain>
    </source>
</reference>
<dbReference type="STRING" id="474950.SAMN05421771_1776"/>
<evidence type="ECO:0000256" key="2">
    <source>
        <dbReference type="SAM" id="SignalP"/>
    </source>
</evidence>
<feature type="region of interest" description="Disordered" evidence="1">
    <location>
        <begin position="25"/>
        <end position="47"/>
    </location>
</feature>
<gene>
    <name evidence="3" type="ORF">SAMN05421771_1776</name>
</gene>
<protein>
    <recommendedName>
        <fullName evidence="5">Protein refolding chaperone Spy/CpxP family</fullName>
    </recommendedName>
</protein>
<dbReference type="Proteomes" id="UP000199024">
    <property type="component" value="Unassembled WGS sequence"/>
</dbReference>